<dbReference type="RefSeq" id="WP_153483497.1">
    <property type="nucleotide sequence ID" value="NZ_VDEQ01000142.1"/>
</dbReference>
<sequence>MRQFAVRAERGVVGFSPVRALINTGVTAEWPRRARVGLKLVAPDDPACATYEEEREESRTEPVRARGPNRPSYREWAVRSLQDVGRAWLDQVGPCHVEVLDADLLDDGSRLFFATLAALSDERVTIRCPVGPATGPADPVPGVASARELRIEHLAASVGGLTGEESGFLHREAIGYLRSGDGWTAER</sequence>
<comment type="caution">
    <text evidence="2">The sequence shown here is derived from an EMBL/GenBank/DDBJ whole genome shotgun (WGS) entry which is preliminary data.</text>
</comment>
<name>A0ABW9NTS5_9ACTN</name>
<keyword evidence="3" id="KW-1185">Reference proteome</keyword>
<feature type="region of interest" description="Disordered" evidence="1">
    <location>
        <begin position="50"/>
        <end position="70"/>
    </location>
</feature>
<gene>
    <name evidence="2" type="ORF">FFZ77_14150</name>
</gene>
<proteinExistence type="predicted"/>
<reference evidence="2 3" key="1">
    <citation type="submission" date="2019-06" db="EMBL/GenBank/DDBJ databases">
        <title>Comparative genomics and metabolomics analyses of clavulanic acid producing Streptomyces species provides insight into specialized metabolism and evolution of beta-lactam biosynthetic gene clusters.</title>
        <authorList>
            <person name="Moore M.A."/>
            <person name="Cruz-Morales P."/>
            <person name="Barona Gomez F."/>
            <person name="Kapil T."/>
        </authorList>
    </citation>
    <scope>NUCLEOTIDE SEQUENCE [LARGE SCALE GENOMIC DNA]</scope>
    <source>
        <strain evidence="2 3">T-272</strain>
    </source>
</reference>
<protein>
    <submittedName>
        <fullName evidence="2">Uncharacterized protein</fullName>
    </submittedName>
</protein>
<accession>A0ABW9NTS5</accession>
<evidence type="ECO:0000313" key="2">
    <source>
        <dbReference type="EMBL" id="MQS36712.1"/>
    </source>
</evidence>
<dbReference type="EMBL" id="VDEQ01000142">
    <property type="protein sequence ID" value="MQS36712.1"/>
    <property type="molecule type" value="Genomic_DNA"/>
</dbReference>
<organism evidence="2 3">
    <name type="scientific">Streptomyces katsurahamanus</name>
    <dbReference type="NCBI Taxonomy" id="2577098"/>
    <lineage>
        <taxon>Bacteria</taxon>
        <taxon>Bacillati</taxon>
        <taxon>Actinomycetota</taxon>
        <taxon>Actinomycetes</taxon>
        <taxon>Kitasatosporales</taxon>
        <taxon>Streptomycetaceae</taxon>
        <taxon>Streptomyces</taxon>
    </lineage>
</organism>
<evidence type="ECO:0000256" key="1">
    <source>
        <dbReference type="SAM" id="MobiDB-lite"/>
    </source>
</evidence>
<dbReference type="Proteomes" id="UP000460558">
    <property type="component" value="Unassembled WGS sequence"/>
</dbReference>
<feature type="non-terminal residue" evidence="2">
    <location>
        <position position="187"/>
    </location>
</feature>
<evidence type="ECO:0000313" key="3">
    <source>
        <dbReference type="Proteomes" id="UP000460558"/>
    </source>
</evidence>